<evidence type="ECO:0000313" key="3">
    <source>
        <dbReference type="Proteomes" id="UP000789508"/>
    </source>
</evidence>
<feature type="compositionally biased region" description="Polar residues" evidence="1">
    <location>
        <begin position="13"/>
        <end position="36"/>
    </location>
</feature>
<feature type="compositionally biased region" description="Low complexity" evidence="1">
    <location>
        <begin position="67"/>
        <end position="82"/>
    </location>
</feature>
<protein>
    <submittedName>
        <fullName evidence="2">10549_t:CDS:1</fullName>
    </submittedName>
</protein>
<dbReference type="AlphaFoldDB" id="A0A9N9J2X1"/>
<name>A0A9N9J2X1_9GLOM</name>
<evidence type="ECO:0000313" key="2">
    <source>
        <dbReference type="EMBL" id="CAG8762047.1"/>
    </source>
</evidence>
<feature type="region of interest" description="Disordered" evidence="1">
    <location>
        <begin position="1"/>
        <end position="82"/>
    </location>
</feature>
<organism evidence="2 3">
    <name type="scientific">Ambispora leptoticha</name>
    <dbReference type="NCBI Taxonomy" id="144679"/>
    <lineage>
        <taxon>Eukaryota</taxon>
        <taxon>Fungi</taxon>
        <taxon>Fungi incertae sedis</taxon>
        <taxon>Mucoromycota</taxon>
        <taxon>Glomeromycotina</taxon>
        <taxon>Glomeromycetes</taxon>
        <taxon>Archaeosporales</taxon>
        <taxon>Ambisporaceae</taxon>
        <taxon>Ambispora</taxon>
    </lineage>
</organism>
<evidence type="ECO:0000256" key="1">
    <source>
        <dbReference type="SAM" id="MobiDB-lite"/>
    </source>
</evidence>
<dbReference type="OrthoDB" id="2466902at2759"/>
<feature type="non-terminal residue" evidence="2">
    <location>
        <position position="158"/>
    </location>
</feature>
<reference evidence="2" key="1">
    <citation type="submission" date="2021-06" db="EMBL/GenBank/DDBJ databases">
        <authorList>
            <person name="Kallberg Y."/>
            <person name="Tangrot J."/>
            <person name="Rosling A."/>
        </authorList>
    </citation>
    <scope>NUCLEOTIDE SEQUENCE</scope>
    <source>
        <strain evidence="2">FL130A</strain>
    </source>
</reference>
<sequence length="158" mass="17757">MPKVKSTSRELKSQLTASTTRASTSKVSRSISTKITASRRPRMKSHPYSRNRHLGTMNSKNMPKIPTNTATKKTSKVSNSKTPNHFHIKTFDNRFLGNGDLWGLEILGDTNDVMHLDNHGPKVFRVNRNKELCDENGETIAFLPHNSGHGAYTVKVQR</sequence>
<dbReference type="Proteomes" id="UP000789508">
    <property type="component" value="Unassembled WGS sequence"/>
</dbReference>
<accession>A0A9N9J2X1</accession>
<keyword evidence="3" id="KW-1185">Reference proteome</keyword>
<feature type="compositionally biased region" description="Basic residues" evidence="1">
    <location>
        <begin position="37"/>
        <end position="53"/>
    </location>
</feature>
<proteinExistence type="predicted"/>
<dbReference type="EMBL" id="CAJVPS010046917">
    <property type="protein sequence ID" value="CAG8762047.1"/>
    <property type="molecule type" value="Genomic_DNA"/>
</dbReference>
<gene>
    <name evidence="2" type="ORF">ALEPTO_LOCUS13712</name>
</gene>
<comment type="caution">
    <text evidence="2">The sequence shown here is derived from an EMBL/GenBank/DDBJ whole genome shotgun (WGS) entry which is preliminary data.</text>
</comment>